<dbReference type="Pfam" id="PF00551">
    <property type="entry name" value="Formyl_trans_N"/>
    <property type="match status" value="1"/>
</dbReference>
<dbReference type="AlphaFoldDB" id="A0A421DNK0"/>
<dbReference type="RefSeq" id="WP_121575159.1">
    <property type="nucleotide sequence ID" value="NZ_MJLZ01000021.1"/>
</dbReference>
<name>A0A421DNK0_9GAMM</name>
<dbReference type="InterPro" id="IPR036477">
    <property type="entry name" value="Formyl_transf_N_sf"/>
</dbReference>
<keyword evidence="3" id="KW-1185">Reference proteome</keyword>
<gene>
    <name evidence="2" type="ORF">BIY29_10615</name>
</gene>
<comment type="caution">
    <text evidence="2">The sequence shown here is derived from an EMBL/GenBank/DDBJ whole genome shotgun (WGS) entry which is preliminary data.</text>
</comment>
<evidence type="ECO:0000313" key="2">
    <source>
        <dbReference type="EMBL" id="RLM23448.1"/>
    </source>
</evidence>
<dbReference type="InterPro" id="IPR002376">
    <property type="entry name" value="Formyl_transf_N"/>
</dbReference>
<organism evidence="2 3">
    <name type="scientific">Brenneria alni</name>
    <dbReference type="NCBI Taxonomy" id="71656"/>
    <lineage>
        <taxon>Bacteria</taxon>
        <taxon>Pseudomonadati</taxon>
        <taxon>Pseudomonadota</taxon>
        <taxon>Gammaproteobacteria</taxon>
        <taxon>Enterobacterales</taxon>
        <taxon>Pectobacteriaceae</taxon>
        <taxon>Brenneria</taxon>
    </lineage>
</organism>
<dbReference type="EMBL" id="MJLZ01000021">
    <property type="protein sequence ID" value="RLM23448.1"/>
    <property type="molecule type" value="Genomic_DNA"/>
</dbReference>
<accession>A0A421DNK0</accession>
<dbReference type="Gene3D" id="3.40.50.170">
    <property type="entry name" value="Formyl transferase, N-terminal domain"/>
    <property type="match status" value="1"/>
</dbReference>
<dbReference type="OrthoDB" id="9788208at2"/>
<protein>
    <recommendedName>
        <fullName evidence="1">Formyl transferase N-terminal domain-containing protein</fullName>
    </recommendedName>
</protein>
<dbReference type="SUPFAM" id="SSF53328">
    <property type="entry name" value="Formyltransferase"/>
    <property type="match status" value="1"/>
</dbReference>
<evidence type="ECO:0000313" key="3">
    <source>
        <dbReference type="Proteomes" id="UP000285648"/>
    </source>
</evidence>
<sequence>MNEKKSYDVLFIGDCSFWSEAACEFISSLFSQVTHVFWERGMEKNPIVSTWRGDWIISFKSDLILPEYILNHAGKGAINFHPSSPKYRGLGGYHYAIDNHDASFGATCHHMDEYIDHGQIIQTSEFRLSPTETPEMLRYRTAVHSLTLLYDVCIKIYHDEPLPRSSVCWSDRLFSHQELERYLTRPRKPIEHVKAGEKI</sequence>
<evidence type="ECO:0000259" key="1">
    <source>
        <dbReference type="Pfam" id="PF00551"/>
    </source>
</evidence>
<proteinExistence type="predicted"/>
<reference evidence="2 3" key="1">
    <citation type="submission" date="2016-09" db="EMBL/GenBank/DDBJ databases">
        <authorList>
            <person name="Doonan J."/>
            <person name="Pachebat J.A."/>
            <person name="Golyshin P.N."/>
            <person name="Denman S."/>
            <person name="Mcdonald J.E."/>
        </authorList>
    </citation>
    <scope>NUCLEOTIDE SEQUENCE [LARGE SCALE GENOMIC DNA]</scope>
    <source>
        <strain evidence="2 3">NCPPB 3934</strain>
    </source>
</reference>
<feature type="domain" description="Formyl transferase N-terminal" evidence="1">
    <location>
        <begin position="54"/>
        <end position="144"/>
    </location>
</feature>
<dbReference type="Proteomes" id="UP000285648">
    <property type="component" value="Unassembled WGS sequence"/>
</dbReference>